<evidence type="ECO:0000313" key="1">
    <source>
        <dbReference type="EMBL" id="RFC54030.1"/>
    </source>
</evidence>
<protein>
    <submittedName>
        <fullName evidence="1">Uncharacterized protein</fullName>
    </submittedName>
</protein>
<evidence type="ECO:0000313" key="2">
    <source>
        <dbReference type="Proteomes" id="UP000257127"/>
    </source>
</evidence>
<sequence length="303" mass="34759">MNNLHLIIALVFFNLTLIAQDTIPKSSNQIVEIYDVVAVYKDHVDGRGRVRQFTSEIKGEIIKYDESTGILTFKDKEGKMYSFSNSEYKYFEYNKEFVKKIKNIVIHPRKSEGFMFSAGLSASYMNIQHNFTPDDYFINGIDSDADLPISLKLGVSKLIDENHLVGISSELALNSSVSSYFNFGARYRYLYDASKNTAFYFPVELKFSHNTHSYQYQVNDTTFTDNMDWSYPTDLQTDITLNAIELNLGQGISFAMKNEKSFSLELMLIKQLMLNERFQNSKNIDPKSEFGITGLKLSAVMNF</sequence>
<accession>A0A3E1EWU4</accession>
<dbReference type="AlphaFoldDB" id="A0A3E1EWU4"/>
<dbReference type="RefSeq" id="WP_116881311.1">
    <property type="nucleotide sequence ID" value="NZ_QURB01000006.1"/>
</dbReference>
<dbReference type="EMBL" id="QURB01000006">
    <property type="protein sequence ID" value="RFC54030.1"/>
    <property type="molecule type" value="Genomic_DNA"/>
</dbReference>
<organism evidence="1 2">
    <name type="scientific">Brumimicrobium aurantiacum</name>
    <dbReference type="NCBI Taxonomy" id="1737063"/>
    <lineage>
        <taxon>Bacteria</taxon>
        <taxon>Pseudomonadati</taxon>
        <taxon>Bacteroidota</taxon>
        <taxon>Flavobacteriia</taxon>
        <taxon>Flavobacteriales</taxon>
        <taxon>Crocinitomicaceae</taxon>
        <taxon>Brumimicrobium</taxon>
    </lineage>
</organism>
<name>A0A3E1EWU4_9FLAO</name>
<gene>
    <name evidence="1" type="ORF">DXU93_10855</name>
</gene>
<reference evidence="1 2" key="1">
    <citation type="submission" date="2018-08" db="EMBL/GenBank/DDBJ databases">
        <title>The draft genome squence of Brumimicrobium sp. N62.</title>
        <authorList>
            <person name="Du Z.-J."/>
            <person name="Luo H.-R."/>
        </authorList>
    </citation>
    <scope>NUCLEOTIDE SEQUENCE [LARGE SCALE GENOMIC DNA]</scope>
    <source>
        <strain evidence="1 2">N62</strain>
    </source>
</reference>
<comment type="caution">
    <text evidence="1">The sequence shown here is derived from an EMBL/GenBank/DDBJ whole genome shotgun (WGS) entry which is preliminary data.</text>
</comment>
<keyword evidence="2" id="KW-1185">Reference proteome</keyword>
<dbReference type="Proteomes" id="UP000257127">
    <property type="component" value="Unassembled WGS sequence"/>
</dbReference>
<proteinExistence type="predicted"/>